<keyword evidence="5" id="KW-1185">Reference proteome</keyword>
<comment type="caution">
    <text evidence="4">The sequence shown here is derived from an EMBL/GenBank/DDBJ whole genome shotgun (WGS) entry which is preliminary data.</text>
</comment>
<protein>
    <submittedName>
        <fullName evidence="4">Putative peroxidasin-like</fullName>
    </submittedName>
</protein>
<organism evidence="4 5">
    <name type="scientific">Stichopus japonicus</name>
    <name type="common">Sea cucumber</name>
    <dbReference type="NCBI Taxonomy" id="307972"/>
    <lineage>
        <taxon>Eukaryota</taxon>
        <taxon>Metazoa</taxon>
        <taxon>Echinodermata</taxon>
        <taxon>Eleutherozoa</taxon>
        <taxon>Echinozoa</taxon>
        <taxon>Holothuroidea</taxon>
        <taxon>Aspidochirotacea</taxon>
        <taxon>Aspidochirotida</taxon>
        <taxon>Stichopodidae</taxon>
        <taxon>Apostichopus</taxon>
    </lineage>
</organism>
<dbReference type="STRING" id="307972.A0A2G8K965"/>
<dbReference type="PROSITE" id="PS51450">
    <property type="entry name" value="LRR"/>
    <property type="match status" value="1"/>
</dbReference>
<keyword evidence="1" id="KW-0433">Leucine-rich repeat</keyword>
<keyword evidence="2" id="KW-0677">Repeat</keyword>
<dbReference type="AlphaFoldDB" id="A0A2G8K965"/>
<feature type="signal peptide" evidence="3">
    <location>
        <begin position="1"/>
        <end position="27"/>
    </location>
</feature>
<dbReference type="PANTHER" id="PTHR24366">
    <property type="entry name" value="IG(IMMUNOGLOBULIN) AND LRR(LEUCINE RICH REPEAT) DOMAINS"/>
    <property type="match status" value="1"/>
</dbReference>
<proteinExistence type="predicted"/>
<evidence type="ECO:0000256" key="1">
    <source>
        <dbReference type="ARBA" id="ARBA00022614"/>
    </source>
</evidence>
<feature type="chain" id="PRO_5013668034" evidence="3">
    <location>
        <begin position="28"/>
        <end position="210"/>
    </location>
</feature>
<evidence type="ECO:0000313" key="4">
    <source>
        <dbReference type="EMBL" id="PIK44503.1"/>
    </source>
</evidence>
<gene>
    <name evidence="4" type="ORF">BSL78_18634</name>
</gene>
<dbReference type="Proteomes" id="UP000230750">
    <property type="component" value="Unassembled WGS sequence"/>
</dbReference>
<keyword evidence="3" id="KW-0732">Signal</keyword>
<evidence type="ECO:0000256" key="2">
    <source>
        <dbReference type="ARBA" id="ARBA00022737"/>
    </source>
</evidence>
<evidence type="ECO:0000313" key="5">
    <source>
        <dbReference type="Proteomes" id="UP000230750"/>
    </source>
</evidence>
<dbReference type="InterPro" id="IPR001611">
    <property type="entry name" value="Leu-rich_rpt"/>
</dbReference>
<dbReference type="SUPFAM" id="SSF52058">
    <property type="entry name" value="L domain-like"/>
    <property type="match status" value="1"/>
</dbReference>
<accession>A0A2G8K965</accession>
<dbReference type="Gene3D" id="3.80.10.10">
    <property type="entry name" value="Ribonuclease Inhibitor"/>
    <property type="match status" value="1"/>
</dbReference>
<dbReference type="Pfam" id="PF13855">
    <property type="entry name" value="LRR_8"/>
    <property type="match status" value="1"/>
</dbReference>
<dbReference type="PANTHER" id="PTHR24366:SF96">
    <property type="entry name" value="LEUCINE RICH REPEAT CONTAINING 53"/>
    <property type="match status" value="1"/>
</dbReference>
<dbReference type="OrthoDB" id="676979at2759"/>
<evidence type="ECO:0000256" key="3">
    <source>
        <dbReference type="SAM" id="SignalP"/>
    </source>
</evidence>
<sequence>MATVSIWRSKWFTICCIVSGKLLATSSAPSPSTIDLAQPAEHFNYTLTDLKLTCGEICVYDDYLDRARCDNKGLLRVPNANGCENARVLELHDNNIQQLNRNSTQGYGKVQTLDLAHNSVSVVEVGTFDNTPHLRNLLLSDNNLKEIQVGSFTETKFIERLYLEHNKLEEIREHVFSNLTKAMTIYFDNNQIRILRNVALMDCCDYEDFV</sequence>
<reference evidence="4 5" key="1">
    <citation type="journal article" date="2017" name="PLoS Biol.">
        <title>The sea cucumber genome provides insights into morphological evolution and visceral regeneration.</title>
        <authorList>
            <person name="Zhang X."/>
            <person name="Sun L."/>
            <person name="Yuan J."/>
            <person name="Sun Y."/>
            <person name="Gao Y."/>
            <person name="Zhang L."/>
            <person name="Li S."/>
            <person name="Dai H."/>
            <person name="Hamel J.F."/>
            <person name="Liu C."/>
            <person name="Yu Y."/>
            <person name="Liu S."/>
            <person name="Lin W."/>
            <person name="Guo K."/>
            <person name="Jin S."/>
            <person name="Xu P."/>
            <person name="Storey K.B."/>
            <person name="Huan P."/>
            <person name="Zhang T."/>
            <person name="Zhou Y."/>
            <person name="Zhang J."/>
            <person name="Lin C."/>
            <person name="Li X."/>
            <person name="Xing L."/>
            <person name="Huo D."/>
            <person name="Sun M."/>
            <person name="Wang L."/>
            <person name="Mercier A."/>
            <person name="Li F."/>
            <person name="Yang H."/>
            <person name="Xiang J."/>
        </authorList>
    </citation>
    <scope>NUCLEOTIDE SEQUENCE [LARGE SCALE GENOMIC DNA]</scope>
    <source>
        <strain evidence="4">Shaxun</strain>
        <tissue evidence="4">Muscle</tissue>
    </source>
</reference>
<dbReference type="InterPro" id="IPR032675">
    <property type="entry name" value="LRR_dom_sf"/>
</dbReference>
<name>A0A2G8K965_STIJA</name>
<dbReference type="EMBL" id="MRZV01000773">
    <property type="protein sequence ID" value="PIK44503.1"/>
    <property type="molecule type" value="Genomic_DNA"/>
</dbReference>